<evidence type="ECO:0000256" key="8">
    <source>
        <dbReference type="ARBA" id="ARBA00022840"/>
    </source>
</evidence>
<dbReference type="InterPro" id="IPR036621">
    <property type="entry name" value="Anticodon-bd_dom_sf"/>
</dbReference>
<dbReference type="Gene3D" id="3.40.50.800">
    <property type="entry name" value="Anticodon-binding domain"/>
    <property type="match status" value="1"/>
</dbReference>
<dbReference type="FunFam" id="3.30.930.10:FF:000002">
    <property type="entry name" value="Threonine--tRNA ligase"/>
    <property type="match status" value="1"/>
</dbReference>
<feature type="binding site" evidence="13">
    <location>
        <position position="271"/>
    </location>
    <ligand>
        <name>Zn(2+)</name>
        <dbReference type="ChEBI" id="CHEBI:29105"/>
        <note>catalytic</note>
    </ligand>
</feature>
<protein>
    <recommendedName>
        <fullName evidence="13">Threonine--tRNA ligase</fullName>
        <ecNumber evidence="13">6.1.1.3</ecNumber>
    </recommendedName>
    <alternativeName>
        <fullName evidence="13">Threonyl-tRNA synthetase</fullName>
        <shortName evidence="13">ThrRS</shortName>
    </alternativeName>
</protein>
<dbReference type="SUPFAM" id="SSF55681">
    <property type="entry name" value="Class II aaRS and biotin synthetases"/>
    <property type="match status" value="1"/>
</dbReference>
<keyword evidence="6 13" id="KW-0547">Nucleotide-binding</keyword>
<dbReference type="FunFam" id="3.40.50.800:FF:000001">
    <property type="entry name" value="Threonine--tRNA ligase"/>
    <property type="match status" value="1"/>
</dbReference>
<evidence type="ECO:0000313" key="15">
    <source>
        <dbReference type="EMBL" id="BDE05984.1"/>
    </source>
</evidence>
<dbReference type="Pfam" id="PF00587">
    <property type="entry name" value="tRNA-synt_2b"/>
    <property type="match status" value="1"/>
</dbReference>
<evidence type="ECO:0000256" key="13">
    <source>
        <dbReference type="HAMAP-Rule" id="MF_00184"/>
    </source>
</evidence>
<evidence type="ECO:0000256" key="2">
    <source>
        <dbReference type="ARBA" id="ARBA00022490"/>
    </source>
</evidence>
<dbReference type="InterPro" id="IPR047246">
    <property type="entry name" value="ThrRS_anticodon"/>
</dbReference>
<evidence type="ECO:0000256" key="5">
    <source>
        <dbReference type="ARBA" id="ARBA00022723"/>
    </source>
</evidence>
<evidence type="ECO:0000256" key="6">
    <source>
        <dbReference type="ARBA" id="ARBA00022741"/>
    </source>
</evidence>
<dbReference type="CDD" id="cd00771">
    <property type="entry name" value="ThrRS_core"/>
    <property type="match status" value="1"/>
</dbReference>
<dbReference type="SMART" id="SM00863">
    <property type="entry name" value="tRNA_SAD"/>
    <property type="match status" value="1"/>
</dbReference>
<sequence>MTSVDIAHLRHTAAHVLAYAVQDLFPDAKPTIGPAIDNGFYYDFDRGTPFTPEDLAKLEARMHEIVQADYRMTGRRVTRDEAIAAFRDNPYKVELAEQIPADEPITLYTIGEFTDLCRGGHADSTGEIGALKLMSVAGAYWRGDEHNAMLQRIYGTAFATQQELDDYLAFLEEAAKRDHRKLGQELDLYHVDEMAGGGLIFWHPKGALMRGIVEQFIRDGLRERGYLPVVTPHVVHENLYATSGHLENFAEGMFGPLEVEGQRFRLKPMNCPGHILIYRSDGRSYRDLPLRYSEFGTVYRFERSGTLHGLTRVRGFTQDDAHLFCTPEQLQSEFEQTLDEALRLMDAFDFKDFEYFLSTREHRGPTDEIAENAIRNALESHNLPYGIDEGGGAFYGPKLDINLHDAIGRKWQLGTVQVDFVLPERFDLKYRGADGHDHRPVMIHRALAGSMERFFGVLIEHFAGAFPAWIAPVQAVVAPISEHQLDYAYEVRDRLRARGFRVDADASNEKIGYKIRHWKTQKVPYILVVGKAELAEGTVNVNERGVDEKRAATVDAFADELAARVASRR</sequence>
<dbReference type="Gene3D" id="3.30.54.20">
    <property type="match status" value="1"/>
</dbReference>
<comment type="subcellular location">
    <subcellularLocation>
        <location evidence="13">Cytoplasm</location>
    </subcellularLocation>
</comment>
<evidence type="ECO:0000256" key="12">
    <source>
        <dbReference type="ARBA" id="ARBA00049515"/>
    </source>
</evidence>
<name>A0AAN2C963_UNVUL</name>
<dbReference type="GO" id="GO:0046872">
    <property type="term" value="F:metal ion binding"/>
    <property type="evidence" value="ECO:0007669"/>
    <property type="project" value="UniProtKB-KW"/>
</dbReference>
<evidence type="ECO:0000256" key="4">
    <source>
        <dbReference type="ARBA" id="ARBA00022598"/>
    </source>
</evidence>
<keyword evidence="7 13" id="KW-0862">Zinc</keyword>
<dbReference type="SUPFAM" id="SSF55186">
    <property type="entry name" value="ThrRS/AlaRS common domain"/>
    <property type="match status" value="1"/>
</dbReference>
<dbReference type="InterPro" id="IPR045864">
    <property type="entry name" value="aa-tRNA-synth_II/BPL/LPL"/>
</dbReference>
<dbReference type="InterPro" id="IPR012947">
    <property type="entry name" value="tRNA_SAD"/>
</dbReference>
<keyword evidence="9 13" id="KW-0694">RNA-binding</keyword>
<feature type="domain" description="Aminoacyl-transfer RNA synthetases class-II family profile" evidence="14">
    <location>
        <begin position="178"/>
        <end position="467"/>
    </location>
</feature>
<keyword evidence="16" id="KW-1185">Reference proteome</keyword>
<dbReference type="RefSeq" id="WP_317997505.1">
    <property type="nucleotide sequence ID" value="NZ_AP025523.1"/>
</dbReference>
<dbReference type="KEGG" id="vab:WPS_12600"/>
<dbReference type="SUPFAM" id="SSF52954">
    <property type="entry name" value="Class II aaRS ABD-related"/>
    <property type="match status" value="1"/>
</dbReference>
<dbReference type="InterPro" id="IPR004154">
    <property type="entry name" value="Anticodon-bd"/>
</dbReference>
<gene>
    <name evidence="13 15" type="primary">thrS</name>
    <name evidence="15" type="ORF">WPS_12600</name>
</gene>
<dbReference type="GO" id="GO:0000049">
    <property type="term" value="F:tRNA binding"/>
    <property type="evidence" value="ECO:0007669"/>
    <property type="project" value="UniProtKB-KW"/>
</dbReference>
<dbReference type="Gene3D" id="3.30.930.10">
    <property type="entry name" value="Bira Bifunctional Protein, Domain 2"/>
    <property type="match status" value="1"/>
</dbReference>
<keyword evidence="2 13" id="KW-0963">Cytoplasm</keyword>
<keyword evidence="11 13" id="KW-0030">Aminoacyl-tRNA synthetase</keyword>
<dbReference type="Gene3D" id="3.30.980.10">
    <property type="entry name" value="Threonyl-trna Synthetase, Chain A, domain 2"/>
    <property type="match status" value="1"/>
</dbReference>
<dbReference type="EMBL" id="AP025523">
    <property type="protein sequence ID" value="BDE05984.1"/>
    <property type="molecule type" value="Genomic_DNA"/>
</dbReference>
<evidence type="ECO:0000256" key="7">
    <source>
        <dbReference type="ARBA" id="ARBA00022833"/>
    </source>
</evidence>
<dbReference type="InterPro" id="IPR033728">
    <property type="entry name" value="ThrRS_core"/>
</dbReference>
<keyword evidence="10 13" id="KW-0648">Protein biosynthesis</keyword>
<dbReference type="InterPro" id="IPR002320">
    <property type="entry name" value="Thr-tRNA-ligase_IIa"/>
</dbReference>
<dbReference type="PRINTS" id="PR01047">
    <property type="entry name" value="TRNASYNTHTHR"/>
</dbReference>
<dbReference type="PROSITE" id="PS50862">
    <property type="entry name" value="AA_TRNA_LIGASE_II"/>
    <property type="match status" value="1"/>
</dbReference>
<dbReference type="Pfam" id="PF07973">
    <property type="entry name" value="tRNA_SAD"/>
    <property type="match status" value="1"/>
</dbReference>
<dbReference type="PANTHER" id="PTHR11451:SF44">
    <property type="entry name" value="THREONINE--TRNA LIGASE, CHLOROPLASTIC_MITOCHONDRIAL 2"/>
    <property type="match status" value="1"/>
</dbReference>
<dbReference type="NCBIfam" id="TIGR00418">
    <property type="entry name" value="thrS"/>
    <property type="match status" value="1"/>
</dbReference>
<dbReference type="PANTHER" id="PTHR11451">
    <property type="entry name" value="THREONINE-TRNA LIGASE"/>
    <property type="match status" value="1"/>
</dbReference>
<proteinExistence type="inferred from homology"/>
<dbReference type="GO" id="GO:0005524">
    <property type="term" value="F:ATP binding"/>
    <property type="evidence" value="ECO:0007669"/>
    <property type="project" value="UniProtKB-UniRule"/>
</dbReference>
<evidence type="ECO:0000256" key="10">
    <source>
        <dbReference type="ARBA" id="ARBA00022917"/>
    </source>
</evidence>
<comment type="cofactor">
    <cofactor evidence="13">
        <name>Zn(2+)</name>
        <dbReference type="ChEBI" id="CHEBI:29105"/>
    </cofactor>
    <text evidence="13">Binds 1 zinc ion per subunit.</text>
</comment>
<comment type="subunit">
    <text evidence="13">Homodimer.</text>
</comment>
<feature type="binding site" evidence="13">
    <location>
        <position position="322"/>
    </location>
    <ligand>
        <name>Zn(2+)</name>
        <dbReference type="ChEBI" id="CHEBI:29105"/>
        <note>catalytic</note>
    </ligand>
</feature>
<dbReference type="Pfam" id="PF03129">
    <property type="entry name" value="HGTP_anticodon"/>
    <property type="match status" value="1"/>
</dbReference>
<dbReference type="HAMAP" id="MF_00184">
    <property type="entry name" value="Thr_tRNA_synth"/>
    <property type="match status" value="1"/>
</dbReference>
<dbReference type="FunFam" id="3.30.980.10:FF:000005">
    <property type="entry name" value="Threonyl-tRNA synthetase, mitochondrial"/>
    <property type="match status" value="1"/>
</dbReference>
<keyword evidence="8 13" id="KW-0067">ATP-binding</keyword>
<dbReference type="GO" id="GO:0006435">
    <property type="term" value="P:threonyl-tRNA aminoacylation"/>
    <property type="evidence" value="ECO:0007669"/>
    <property type="project" value="UniProtKB-UniRule"/>
</dbReference>
<evidence type="ECO:0000259" key="14">
    <source>
        <dbReference type="PROSITE" id="PS50862"/>
    </source>
</evidence>
<evidence type="ECO:0000256" key="3">
    <source>
        <dbReference type="ARBA" id="ARBA00022555"/>
    </source>
</evidence>
<comment type="catalytic activity">
    <reaction evidence="12 13">
        <text>tRNA(Thr) + L-threonine + ATP = L-threonyl-tRNA(Thr) + AMP + diphosphate + H(+)</text>
        <dbReference type="Rhea" id="RHEA:24624"/>
        <dbReference type="Rhea" id="RHEA-COMP:9670"/>
        <dbReference type="Rhea" id="RHEA-COMP:9704"/>
        <dbReference type="ChEBI" id="CHEBI:15378"/>
        <dbReference type="ChEBI" id="CHEBI:30616"/>
        <dbReference type="ChEBI" id="CHEBI:33019"/>
        <dbReference type="ChEBI" id="CHEBI:57926"/>
        <dbReference type="ChEBI" id="CHEBI:78442"/>
        <dbReference type="ChEBI" id="CHEBI:78534"/>
        <dbReference type="ChEBI" id="CHEBI:456215"/>
        <dbReference type="EC" id="6.1.1.3"/>
    </reaction>
</comment>
<dbReference type="InterPro" id="IPR018163">
    <property type="entry name" value="Thr/Ala-tRNA-synth_IIc_edit"/>
</dbReference>
<comment type="caution">
    <text evidence="13">Lacks conserved residue(s) required for the propagation of feature annotation.</text>
</comment>
<dbReference type="InterPro" id="IPR002314">
    <property type="entry name" value="aa-tRNA-synt_IIb"/>
</dbReference>
<dbReference type="GO" id="GO:0004829">
    <property type="term" value="F:threonine-tRNA ligase activity"/>
    <property type="evidence" value="ECO:0007669"/>
    <property type="project" value="UniProtKB-UniRule"/>
</dbReference>
<dbReference type="Proteomes" id="UP001317532">
    <property type="component" value="Chromosome"/>
</dbReference>
<reference evidence="15 16" key="1">
    <citation type="journal article" date="2022" name="ISME Commun">
        <title>Vulcanimicrobium alpinus gen. nov. sp. nov., the first cultivated representative of the candidate phylum 'Eremiobacterota', is a metabolically versatile aerobic anoxygenic phototroph.</title>
        <authorList>
            <person name="Yabe S."/>
            <person name="Muto K."/>
            <person name="Abe K."/>
            <person name="Yokota A."/>
            <person name="Staudigel H."/>
            <person name="Tebo B.M."/>
        </authorList>
    </citation>
    <scope>NUCLEOTIDE SEQUENCE [LARGE SCALE GENOMIC DNA]</scope>
    <source>
        <strain evidence="15 16">WC8-2</strain>
    </source>
</reference>
<comment type="similarity">
    <text evidence="1 13">Belongs to the class-II aminoacyl-tRNA synthetase family.</text>
</comment>
<evidence type="ECO:0000256" key="1">
    <source>
        <dbReference type="ARBA" id="ARBA00008226"/>
    </source>
</evidence>
<accession>A0AAN2C963</accession>
<dbReference type="InterPro" id="IPR006195">
    <property type="entry name" value="aa-tRNA-synth_II"/>
</dbReference>
<keyword evidence="5 13" id="KW-0479">Metal-binding</keyword>
<dbReference type="AlphaFoldDB" id="A0AAN2C963"/>
<feature type="binding site" evidence="13">
    <location>
        <position position="444"/>
    </location>
    <ligand>
        <name>Zn(2+)</name>
        <dbReference type="ChEBI" id="CHEBI:29105"/>
        <note>catalytic</note>
    </ligand>
</feature>
<evidence type="ECO:0000256" key="11">
    <source>
        <dbReference type="ARBA" id="ARBA00023146"/>
    </source>
</evidence>
<dbReference type="CDD" id="cd00860">
    <property type="entry name" value="ThrRS_anticodon"/>
    <property type="match status" value="1"/>
</dbReference>
<evidence type="ECO:0000313" key="16">
    <source>
        <dbReference type="Proteomes" id="UP001317532"/>
    </source>
</evidence>
<keyword evidence="4 13" id="KW-0436">Ligase</keyword>
<keyword evidence="3 13" id="KW-0820">tRNA-binding</keyword>
<dbReference type="EC" id="6.1.1.3" evidence="13"/>
<evidence type="ECO:0000256" key="9">
    <source>
        <dbReference type="ARBA" id="ARBA00022884"/>
    </source>
</evidence>
<organism evidence="15 16">
    <name type="scientific">Vulcanimicrobium alpinum</name>
    <dbReference type="NCBI Taxonomy" id="3016050"/>
    <lineage>
        <taxon>Bacteria</taxon>
        <taxon>Bacillati</taxon>
        <taxon>Vulcanimicrobiota</taxon>
        <taxon>Vulcanimicrobiia</taxon>
        <taxon>Vulcanimicrobiales</taxon>
        <taxon>Vulcanimicrobiaceae</taxon>
        <taxon>Vulcanimicrobium</taxon>
    </lineage>
</organism>
<dbReference type="GO" id="GO:0005737">
    <property type="term" value="C:cytoplasm"/>
    <property type="evidence" value="ECO:0007669"/>
    <property type="project" value="UniProtKB-SubCell"/>
</dbReference>